<reference evidence="1 2" key="1">
    <citation type="submission" date="2012-08" db="EMBL/GenBank/DDBJ databases">
        <title>Oryza genome evolution.</title>
        <authorList>
            <person name="Wing R.A."/>
        </authorList>
    </citation>
    <scope>NUCLEOTIDE SEQUENCE</scope>
</reference>
<reference evidence="2" key="2">
    <citation type="submission" date="2013-12" db="EMBL/GenBank/DDBJ databases">
        <authorList>
            <person name="Yu Y."/>
            <person name="Lee S."/>
            <person name="de Baynast K."/>
            <person name="Wissotski M."/>
            <person name="Liu L."/>
            <person name="Talag J."/>
            <person name="Goicoechea J."/>
            <person name="Angelova A."/>
            <person name="Jetty R."/>
            <person name="Kudrna D."/>
            <person name="Golser W."/>
            <person name="Rivera L."/>
            <person name="Zhang J."/>
            <person name="Wing R."/>
        </authorList>
    </citation>
    <scope>NUCLEOTIDE SEQUENCE</scope>
</reference>
<dbReference type="EnsemblPlants" id="LPERR06G13720.1">
    <property type="protein sequence ID" value="LPERR06G13720.1"/>
    <property type="gene ID" value="LPERR06G13720"/>
</dbReference>
<sequence length="88" mass="9515">MATVPRGYIVIHEGAAFQLIQITKKTAPPQPLLAGAAGRRTLLPALSPDAVAVPAAFFRSHPYSPEPPALSQTSLRRRQLRLHPIQVS</sequence>
<evidence type="ECO:0000313" key="1">
    <source>
        <dbReference type="EnsemblPlants" id="LPERR06G13720.1"/>
    </source>
</evidence>
<protein>
    <submittedName>
        <fullName evidence="1">Uncharacterized protein</fullName>
    </submittedName>
</protein>
<dbReference type="Gramene" id="LPERR06G13720.1">
    <property type="protein sequence ID" value="LPERR06G13720.1"/>
    <property type="gene ID" value="LPERR06G13720"/>
</dbReference>
<organism evidence="1 2">
    <name type="scientific">Leersia perrieri</name>
    <dbReference type="NCBI Taxonomy" id="77586"/>
    <lineage>
        <taxon>Eukaryota</taxon>
        <taxon>Viridiplantae</taxon>
        <taxon>Streptophyta</taxon>
        <taxon>Embryophyta</taxon>
        <taxon>Tracheophyta</taxon>
        <taxon>Spermatophyta</taxon>
        <taxon>Magnoliopsida</taxon>
        <taxon>Liliopsida</taxon>
        <taxon>Poales</taxon>
        <taxon>Poaceae</taxon>
        <taxon>BOP clade</taxon>
        <taxon>Oryzoideae</taxon>
        <taxon>Oryzeae</taxon>
        <taxon>Oryzinae</taxon>
        <taxon>Leersia</taxon>
    </lineage>
</organism>
<dbReference type="HOGENOM" id="CLU_2472331_0_0_1"/>
<accession>A0A0D9WQR2</accession>
<evidence type="ECO:0000313" key="2">
    <source>
        <dbReference type="Proteomes" id="UP000032180"/>
    </source>
</evidence>
<reference evidence="1" key="3">
    <citation type="submission" date="2015-04" db="UniProtKB">
        <authorList>
            <consortium name="EnsemblPlants"/>
        </authorList>
    </citation>
    <scope>IDENTIFICATION</scope>
</reference>
<proteinExistence type="predicted"/>
<name>A0A0D9WQR2_9ORYZ</name>
<dbReference type="Proteomes" id="UP000032180">
    <property type="component" value="Chromosome 6"/>
</dbReference>
<keyword evidence="2" id="KW-1185">Reference proteome</keyword>
<dbReference type="AlphaFoldDB" id="A0A0D9WQR2"/>